<dbReference type="PANTHER" id="PTHR43806">
    <property type="entry name" value="PEPTIDASE S8"/>
    <property type="match status" value="1"/>
</dbReference>
<dbReference type="InterPro" id="IPR015500">
    <property type="entry name" value="Peptidase_S8_subtilisin-rel"/>
</dbReference>
<feature type="active site" description="Charge relay system" evidence="5">
    <location>
        <position position="121"/>
    </location>
</feature>
<feature type="active site" description="Charge relay system" evidence="5">
    <location>
        <position position="288"/>
    </location>
</feature>
<evidence type="ECO:0000256" key="2">
    <source>
        <dbReference type="ARBA" id="ARBA00022670"/>
    </source>
</evidence>
<dbReference type="Pfam" id="PF00082">
    <property type="entry name" value="Peptidase_S8"/>
    <property type="match status" value="1"/>
</dbReference>
<dbReference type="PROSITE" id="PS51892">
    <property type="entry name" value="SUBTILASE"/>
    <property type="match status" value="1"/>
</dbReference>
<dbReference type="PANTHER" id="PTHR43806:SF11">
    <property type="entry name" value="CEREVISIN-RELATED"/>
    <property type="match status" value="1"/>
</dbReference>
<evidence type="ECO:0000256" key="7">
    <source>
        <dbReference type="SAM" id="SignalP"/>
    </source>
</evidence>
<comment type="similarity">
    <text evidence="1 5">Belongs to the peptidase S8 family.</text>
</comment>
<sequence length="402" mass="38834">MRRAGDRHPPVARLMAAALLTALTAALPVVAGGPALAADEVGLPAVGSVLPAGGACVQPSTERATDDPWTRQALGLTRVWQFSRGAGVTVAVVDTGVGTAAPALSGRVTAVGEAGTDCVGHGTFAAGLIAAALQDGTGVAGLAPQARILAVRGTDERGATTPARLATAIRTAADQGAGVIYVGQALAAGKDELKAAVAHAARRDALVVAPVAPDTLPVVPGTGRTVPAASAYWPAAAPGVVSVLDFGPDGGRPEGAPQVAGADLAAPGDSVVGVGPAGTGHFIGSGSSFAAAQAAGAAALVRARYPGLSAAEAAHRLTSVAYPAMPARLDAYASLSAVLADAGSRGAVPVAGPAEVVASAPAGPRGRALLVTGVAVVLVVLVAAGAVVLPRGRARGWRAAGG</sequence>
<comment type="caution">
    <text evidence="9">The sequence shown here is derived from an EMBL/GenBank/DDBJ whole genome shotgun (WGS) entry which is preliminary data.</text>
</comment>
<feature type="signal peptide" evidence="7">
    <location>
        <begin position="1"/>
        <end position="31"/>
    </location>
</feature>
<feature type="domain" description="Peptidase S8/S53" evidence="8">
    <location>
        <begin position="85"/>
        <end position="321"/>
    </location>
</feature>
<evidence type="ECO:0000256" key="4">
    <source>
        <dbReference type="ARBA" id="ARBA00022825"/>
    </source>
</evidence>
<feature type="chain" id="PRO_5045298355" evidence="7">
    <location>
        <begin position="32"/>
        <end position="402"/>
    </location>
</feature>
<keyword evidence="7" id="KW-0732">Signal</keyword>
<evidence type="ECO:0000256" key="1">
    <source>
        <dbReference type="ARBA" id="ARBA00011073"/>
    </source>
</evidence>
<name>A0ABV9BD01_9ACTN</name>
<dbReference type="RefSeq" id="WP_385879294.1">
    <property type="nucleotide sequence ID" value="NZ_JBHSFK010000070.1"/>
</dbReference>
<evidence type="ECO:0000256" key="3">
    <source>
        <dbReference type="ARBA" id="ARBA00022801"/>
    </source>
</evidence>
<reference evidence="10" key="1">
    <citation type="journal article" date="2019" name="Int. J. Syst. Evol. Microbiol.">
        <title>The Global Catalogue of Microorganisms (GCM) 10K type strain sequencing project: providing services to taxonomists for standard genome sequencing and annotation.</title>
        <authorList>
            <consortium name="The Broad Institute Genomics Platform"/>
            <consortium name="The Broad Institute Genome Sequencing Center for Infectious Disease"/>
            <person name="Wu L."/>
            <person name="Ma J."/>
        </authorList>
    </citation>
    <scope>NUCLEOTIDE SEQUENCE [LARGE SCALE GENOMIC DNA]</scope>
    <source>
        <strain evidence="10">CGMCC 4.7177</strain>
    </source>
</reference>
<feature type="active site" description="Charge relay system" evidence="5">
    <location>
        <position position="94"/>
    </location>
</feature>
<keyword evidence="2 5" id="KW-0645">Protease</keyword>
<keyword evidence="6" id="KW-0472">Membrane</keyword>
<accession>A0ABV9BD01</accession>
<dbReference type="Gene3D" id="3.40.50.200">
    <property type="entry name" value="Peptidase S8/S53 domain"/>
    <property type="match status" value="1"/>
</dbReference>
<dbReference type="InterPro" id="IPR050131">
    <property type="entry name" value="Peptidase_S8_subtilisin-like"/>
</dbReference>
<evidence type="ECO:0000256" key="5">
    <source>
        <dbReference type="PROSITE-ProRule" id="PRU01240"/>
    </source>
</evidence>
<keyword evidence="6" id="KW-1133">Transmembrane helix</keyword>
<evidence type="ECO:0000259" key="8">
    <source>
        <dbReference type="Pfam" id="PF00082"/>
    </source>
</evidence>
<evidence type="ECO:0000313" key="9">
    <source>
        <dbReference type="EMBL" id="MFC4508168.1"/>
    </source>
</evidence>
<dbReference type="SUPFAM" id="SSF52743">
    <property type="entry name" value="Subtilisin-like"/>
    <property type="match status" value="1"/>
</dbReference>
<dbReference type="InterPro" id="IPR000209">
    <property type="entry name" value="Peptidase_S8/S53_dom"/>
</dbReference>
<dbReference type="Proteomes" id="UP001595839">
    <property type="component" value="Unassembled WGS sequence"/>
</dbReference>
<keyword evidence="10" id="KW-1185">Reference proteome</keyword>
<keyword evidence="4 5" id="KW-0720">Serine protease</keyword>
<gene>
    <name evidence="9" type="ORF">ACFPIH_53785</name>
</gene>
<dbReference type="EMBL" id="JBHSFK010000070">
    <property type="protein sequence ID" value="MFC4508168.1"/>
    <property type="molecule type" value="Genomic_DNA"/>
</dbReference>
<proteinExistence type="inferred from homology"/>
<dbReference type="PRINTS" id="PR00723">
    <property type="entry name" value="SUBTILISIN"/>
</dbReference>
<keyword evidence="3 5" id="KW-0378">Hydrolase</keyword>
<feature type="transmembrane region" description="Helical" evidence="6">
    <location>
        <begin position="368"/>
        <end position="389"/>
    </location>
</feature>
<evidence type="ECO:0000256" key="6">
    <source>
        <dbReference type="SAM" id="Phobius"/>
    </source>
</evidence>
<evidence type="ECO:0000313" key="10">
    <source>
        <dbReference type="Proteomes" id="UP001595839"/>
    </source>
</evidence>
<keyword evidence="6" id="KW-0812">Transmembrane</keyword>
<protein>
    <submittedName>
        <fullName evidence="9">S8 family serine peptidase</fullName>
    </submittedName>
</protein>
<dbReference type="InterPro" id="IPR036852">
    <property type="entry name" value="Peptidase_S8/S53_dom_sf"/>
</dbReference>
<organism evidence="9 10">
    <name type="scientific">Streptomyces vulcanius</name>
    <dbReference type="NCBI Taxonomy" id="1441876"/>
    <lineage>
        <taxon>Bacteria</taxon>
        <taxon>Bacillati</taxon>
        <taxon>Actinomycetota</taxon>
        <taxon>Actinomycetes</taxon>
        <taxon>Kitasatosporales</taxon>
        <taxon>Streptomycetaceae</taxon>
        <taxon>Streptomyces</taxon>
    </lineage>
</organism>